<comment type="similarity">
    <text evidence="3">Belongs to the HARBI1 family.</text>
</comment>
<comment type="subcellular location">
    <subcellularLocation>
        <location evidence="2">Nucleus</location>
    </subcellularLocation>
</comment>
<evidence type="ECO:0000313" key="10">
    <source>
        <dbReference type="EMBL" id="RXN38389.1"/>
    </source>
</evidence>
<comment type="caution">
    <text evidence="10">The sequence shown here is derived from an EMBL/GenBank/DDBJ whole genome shotgun (WGS) entry which is preliminary data.</text>
</comment>
<dbReference type="InterPro" id="IPR045249">
    <property type="entry name" value="HARBI1-like"/>
</dbReference>
<name>A0A498P3Q1_LABRO</name>
<evidence type="ECO:0000256" key="4">
    <source>
        <dbReference type="ARBA" id="ARBA00022722"/>
    </source>
</evidence>
<keyword evidence="5" id="KW-0479">Metal-binding</keyword>
<dbReference type="GO" id="GO:0016787">
    <property type="term" value="F:hydrolase activity"/>
    <property type="evidence" value="ECO:0007669"/>
    <property type="project" value="UniProtKB-KW"/>
</dbReference>
<gene>
    <name evidence="10" type="ORF">ROHU_001155</name>
</gene>
<evidence type="ECO:0000259" key="9">
    <source>
        <dbReference type="Pfam" id="PF13359"/>
    </source>
</evidence>
<dbReference type="PANTHER" id="PTHR22930:SF267">
    <property type="entry name" value="NUCLEASE HARBI1-RELATED"/>
    <property type="match status" value="1"/>
</dbReference>
<dbReference type="PANTHER" id="PTHR22930">
    <property type="match status" value="1"/>
</dbReference>
<feature type="domain" description="DDE Tnp4" evidence="9">
    <location>
        <begin position="115"/>
        <end position="211"/>
    </location>
</feature>
<keyword evidence="7" id="KW-0539">Nucleus</keyword>
<proteinExistence type="inferred from homology"/>
<dbReference type="GO" id="GO:0005634">
    <property type="term" value="C:nucleus"/>
    <property type="evidence" value="ECO:0007669"/>
    <property type="project" value="UniProtKB-SubCell"/>
</dbReference>
<sequence length="229" mass="25964">MAVLTLSATGLCTRTRKKTHRRHNVGEEDSLNQAQDETIDRNSTYANVVTVTNQDNMISDDQSLCDCNTEFSTQIDQITGKDSTEDNNEKGSDVVYAQVHKKPKAINVLPGDIYAQVICEATHIITNVETKWTGSVHNARIFRESSLCQTIQQRQYNGYLLGDRGYPCLPYLMTPYPEPDPGPQTRLNLAHSRRRAKVEMTIGILRYAICDKHEHRHRSCRCRGINNVI</sequence>
<dbReference type="GO" id="GO:0004518">
    <property type="term" value="F:nuclease activity"/>
    <property type="evidence" value="ECO:0007669"/>
    <property type="project" value="UniProtKB-KW"/>
</dbReference>
<dbReference type="AlphaFoldDB" id="A0A498P3Q1"/>
<feature type="region of interest" description="Disordered" evidence="8">
    <location>
        <begin position="15"/>
        <end position="37"/>
    </location>
</feature>
<evidence type="ECO:0000256" key="3">
    <source>
        <dbReference type="ARBA" id="ARBA00006958"/>
    </source>
</evidence>
<evidence type="ECO:0000256" key="5">
    <source>
        <dbReference type="ARBA" id="ARBA00022723"/>
    </source>
</evidence>
<evidence type="ECO:0000256" key="1">
    <source>
        <dbReference type="ARBA" id="ARBA00001968"/>
    </source>
</evidence>
<dbReference type="STRING" id="84645.A0A498P3Q1"/>
<keyword evidence="11" id="KW-1185">Reference proteome</keyword>
<evidence type="ECO:0000313" key="11">
    <source>
        <dbReference type="Proteomes" id="UP000290572"/>
    </source>
</evidence>
<dbReference type="GO" id="GO:0046872">
    <property type="term" value="F:metal ion binding"/>
    <property type="evidence" value="ECO:0007669"/>
    <property type="project" value="UniProtKB-KW"/>
</dbReference>
<accession>A0A498P3Q1</accession>
<comment type="cofactor">
    <cofactor evidence="1">
        <name>a divalent metal cation</name>
        <dbReference type="ChEBI" id="CHEBI:60240"/>
    </cofactor>
</comment>
<evidence type="ECO:0000256" key="6">
    <source>
        <dbReference type="ARBA" id="ARBA00022801"/>
    </source>
</evidence>
<dbReference type="Proteomes" id="UP000290572">
    <property type="component" value="Unassembled WGS sequence"/>
</dbReference>
<dbReference type="Pfam" id="PF13359">
    <property type="entry name" value="DDE_Tnp_4"/>
    <property type="match status" value="1"/>
</dbReference>
<keyword evidence="6" id="KW-0378">Hydrolase</keyword>
<evidence type="ECO:0000256" key="8">
    <source>
        <dbReference type="SAM" id="MobiDB-lite"/>
    </source>
</evidence>
<evidence type="ECO:0000256" key="2">
    <source>
        <dbReference type="ARBA" id="ARBA00004123"/>
    </source>
</evidence>
<protein>
    <submittedName>
        <fullName evidence="10">Nuclease HARBI1</fullName>
    </submittedName>
</protein>
<dbReference type="InterPro" id="IPR027806">
    <property type="entry name" value="HARBI1_dom"/>
</dbReference>
<dbReference type="EMBL" id="QBIY01004882">
    <property type="protein sequence ID" value="RXN38389.1"/>
    <property type="molecule type" value="Genomic_DNA"/>
</dbReference>
<evidence type="ECO:0000256" key="7">
    <source>
        <dbReference type="ARBA" id="ARBA00023242"/>
    </source>
</evidence>
<organism evidence="10 11">
    <name type="scientific">Labeo rohita</name>
    <name type="common">Indian major carp</name>
    <name type="synonym">Cyprinus rohita</name>
    <dbReference type="NCBI Taxonomy" id="84645"/>
    <lineage>
        <taxon>Eukaryota</taxon>
        <taxon>Metazoa</taxon>
        <taxon>Chordata</taxon>
        <taxon>Craniata</taxon>
        <taxon>Vertebrata</taxon>
        <taxon>Euteleostomi</taxon>
        <taxon>Actinopterygii</taxon>
        <taxon>Neopterygii</taxon>
        <taxon>Teleostei</taxon>
        <taxon>Ostariophysi</taxon>
        <taxon>Cypriniformes</taxon>
        <taxon>Cyprinidae</taxon>
        <taxon>Labeoninae</taxon>
        <taxon>Labeonini</taxon>
        <taxon>Labeo</taxon>
    </lineage>
</organism>
<reference evidence="10 11" key="1">
    <citation type="submission" date="2018-03" db="EMBL/GenBank/DDBJ databases">
        <title>Draft genome sequence of Rohu Carp (Labeo rohita).</title>
        <authorList>
            <person name="Das P."/>
            <person name="Kushwaha B."/>
            <person name="Joshi C.G."/>
            <person name="Kumar D."/>
            <person name="Nagpure N.S."/>
            <person name="Sahoo L."/>
            <person name="Das S.P."/>
            <person name="Bit A."/>
            <person name="Patnaik S."/>
            <person name="Meher P.K."/>
            <person name="Jayasankar P."/>
            <person name="Koringa P.G."/>
            <person name="Patel N.V."/>
            <person name="Hinsu A.T."/>
            <person name="Kumar R."/>
            <person name="Pandey M."/>
            <person name="Agarwal S."/>
            <person name="Srivastava S."/>
            <person name="Singh M."/>
            <person name="Iquebal M.A."/>
            <person name="Jaiswal S."/>
            <person name="Angadi U.B."/>
            <person name="Kumar N."/>
            <person name="Raza M."/>
            <person name="Shah T.M."/>
            <person name="Rai A."/>
            <person name="Jena J.K."/>
        </authorList>
    </citation>
    <scope>NUCLEOTIDE SEQUENCE [LARGE SCALE GENOMIC DNA]</scope>
    <source>
        <strain evidence="10">DASCIFA01</strain>
        <tissue evidence="10">Testis</tissue>
    </source>
</reference>
<keyword evidence="4" id="KW-0540">Nuclease</keyword>